<accession>I8AHC6</accession>
<evidence type="ECO:0000256" key="1">
    <source>
        <dbReference type="SAM" id="Phobius"/>
    </source>
</evidence>
<keyword evidence="1" id="KW-1133">Transmembrane helix</keyword>
<sequence>MDLIISYCTAFLMPFVMLVLSGFMKWKSPKHINAFYGYRTARSMRSQEAWDYAQQLLALYTFRIALLLTALSTLTLAFLPYSINVITLSNLGMGMLALFIPIFLIENKLKDFNSLPITEEHH</sequence>
<evidence type="ECO:0000313" key="3">
    <source>
        <dbReference type="Proteomes" id="UP000004080"/>
    </source>
</evidence>
<proteinExistence type="predicted"/>
<protein>
    <recommendedName>
        <fullName evidence="4">SdpI/YhfL protein family</fullName>
    </recommendedName>
</protein>
<dbReference type="Pfam" id="PF13630">
    <property type="entry name" value="SdpI"/>
    <property type="match status" value="1"/>
</dbReference>
<comment type="caution">
    <text evidence="2">The sequence shown here is derived from an EMBL/GenBank/DDBJ whole genome shotgun (WGS) entry which is preliminary data.</text>
</comment>
<dbReference type="STRING" id="1196324.A374_14195"/>
<dbReference type="PATRIC" id="fig|1196324.3.peg.2902"/>
<organism evidence="2 3">
    <name type="scientific">Fictibacillus macauensis ZFHKF-1</name>
    <dbReference type="NCBI Taxonomy" id="1196324"/>
    <lineage>
        <taxon>Bacteria</taxon>
        <taxon>Bacillati</taxon>
        <taxon>Bacillota</taxon>
        <taxon>Bacilli</taxon>
        <taxon>Bacillales</taxon>
        <taxon>Fictibacillaceae</taxon>
        <taxon>Fictibacillus</taxon>
    </lineage>
</organism>
<dbReference type="eggNOG" id="ENOG502ZY3R">
    <property type="taxonomic scope" value="Bacteria"/>
</dbReference>
<reference evidence="2 3" key="1">
    <citation type="journal article" date="2012" name="J. Bacteriol.">
        <title>Genome of Bacillus macauensis ZFHKF-1, a Long-Chain-Forming Bacterium.</title>
        <authorList>
            <person name="Cai L."/>
            <person name="Zhang T."/>
        </authorList>
    </citation>
    <scope>NUCLEOTIDE SEQUENCE [LARGE SCALE GENOMIC DNA]</scope>
    <source>
        <strain evidence="2 3">ZFHKF-1</strain>
    </source>
</reference>
<dbReference type="EMBL" id="AKKV01000030">
    <property type="protein sequence ID" value="EIT84849.1"/>
    <property type="molecule type" value="Genomic_DNA"/>
</dbReference>
<keyword evidence="1" id="KW-0472">Membrane</keyword>
<feature type="transmembrane region" description="Helical" evidence="1">
    <location>
        <begin position="6"/>
        <end position="24"/>
    </location>
</feature>
<dbReference type="Proteomes" id="UP000004080">
    <property type="component" value="Unassembled WGS sequence"/>
</dbReference>
<gene>
    <name evidence="2" type="ORF">A374_14195</name>
</gene>
<dbReference type="InterPro" id="IPR025962">
    <property type="entry name" value="SdpI/YhfL"/>
</dbReference>
<feature type="transmembrane region" description="Helical" evidence="1">
    <location>
        <begin position="57"/>
        <end position="79"/>
    </location>
</feature>
<feature type="transmembrane region" description="Helical" evidence="1">
    <location>
        <begin position="85"/>
        <end position="105"/>
    </location>
</feature>
<evidence type="ECO:0000313" key="2">
    <source>
        <dbReference type="EMBL" id="EIT84849.1"/>
    </source>
</evidence>
<dbReference type="OrthoDB" id="3173919at2"/>
<keyword evidence="1" id="KW-0812">Transmembrane</keyword>
<evidence type="ECO:0008006" key="4">
    <source>
        <dbReference type="Google" id="ProtNLM"/>
    </source>
</evidence>
<dbReference type="AlphaFoldDB" id="I8AHC6"/>
<name>I8AHC6_9BACL</name>
<keyword evidence="3" id="KW-1185">Reference proteome</keyword>